<sequence length="111" mass="12840">MLASVTICIDRLIAKKAYDCYFPLHEPLRADFTNIDDSELNERETLKKHWATMHQCFKFQPLSLIRSYMGEKVAFYFALCGFYNKMLIPPALIGLIIFIYGISSVFTDQST</sequence>
<comment type="similarity">
    <text evidence="2 8">Belongs to the anoctamin family.</text>
</comment>
<feature type="domain" description="Anoctamin dimerisation" evidence="10">
    <location>
        <begin position="7"/>
        <end position="62"/>
    </location>
</feature>
<organism evidence="11 12">
    <name type="scientific">Rotaria magnacalcarata</name>
    <dbReference type="NCBI Taxonomy" id="392030"/>
    <lineage>
        <taxon>Eukaryota</taxon>
        <taxon>Metazoa</taxon>
        <taxon>Spiralia</taxon>
        <taxon>Gnathifera</taxon>
        <taxon>Rotifera</taxon>
        <taxon>Eurotatoria</taxon>
        <taxon>Bdelloidea</taxon>
        <taxon>Philodinida</taxon>
        <taxon>Philodinidae</taxon>
        <taxon>Rotaria</taxon>
    </lineage>
</organism>
<evidence type="ECO:0000256" key="8">
    <source>
        <dbReference type="RuleBase" id="RU280814"/>
    </source>
</evidence>
<dbReference type="Pfam" id="PF04547">
    <property type="entry name" value="Anoctamin"/>
    <property type="match status" value="1"/>
</dbReference>
<comment type="caution">
    <text evidence="8">Lacks conserved residue(s) required for the propagation of feature annotation.</text>
</comment>
<comment type="caution">
    <text evidence="11">The sequence shown here is derived from an EMBL/GenBank/DDBJ whole genome shotgun (WGS) entry which is preliminary data.</text>
</comment>
<proteinExistence type="inferred from homology"/>
<evidence type="ECO:0000256" key="7">
    <source>
        <dbReference type="ARBA" id="ARBA00023180"/>
    </source>
</evidence>
<dbReference type="InterPro" id="IPR007632">
    <property type="entry name" value="Anoctamin"/>
</dbReference>
<feature type="transmembrane region" description="Helical" evidence="8">
    <location>
        <begin position="73"/>
        <end position="102"/>
    </location>
</feature>
<keyword evidence="7" id="KW-0325">Glycoprotein</keyword>
<name>A0A8S3I119_9BILA</name>
<gene>
    <name evidence="11" type="ORF">SMN809_LOCUS71977</name>
</gene>
<dbReference type="GO" id="GO:0005886">
    <property type="term" value="C:plasma membrane"/>
    <property type="evidence" value="ECO:0007669"/>
    <property type="project" value="UniProtKB-SubCell"/>
</dbReference>
<keyword evidence="4 8" id="KW-0812">Transmembrane</keyword>
<keyword evidence="6 8" id="KW-0472">Membrane</keyword>
<feature type="domain" description="Anoctamin transmembrane" evidence="9">
    <location>
        <begin position="65"/>
        <end position="107"/>
    </location>
</feature>
<protein>
    <recommendedName>
        <fullName evidence="8">Anoctamin</fullName>
    </recommendedName>
</protein>
<dbReference type="Proteomes" id="UP000676336">
    <property type="component" value="Unassembled WGS sequence"/>
</dbReference>
<evidence type="ECO:0000259" key="10">
    <source>
        <dbReference type="Pfam" id="PF16178"/>
    </source>
</evidence>
<comment type="subcellular location">
    <subcellularLocation>
        <location evidence="1">Cell membrane</location>
        <topology evidence="1">Multi-pass membrane protein</topology>
    </subcellularLocation>
    <subcellularLocation>
        <location evidence="8">Membrane</location>
        <topology evidence="8">Multi-pass membrane protein</topology>
    </subcellularLocation>
</comment>
<accession>A0A8S3I119</accession>
<dbReference type="GO" id="GO:0005254">
    <property type="term" value="F:chloride channel activity"/>
    <property type="evidence" value="ECO:0007669"/>
    <property type="project" value="TreeGrafter"/>
</dbReference>
<keyword evidence="3" id="KW-1003">Cell membrane</keyword>
<dbReference type="InterPro" id="IPR049452">
    <property type="entry name" value="Anoctamin_TM"/>
</dbReference>
<dbReference type="GO" id="GO:0046983">
    <property type="term" value="F:protein dimerization activity"/>
    <property type="evidence" value="ECO:0007669"/>
    <property type="project" value="InterPro"/>
</dbReference>
<evidence type="ECO:0000256" key="6">
    <source>
        <dbReference type="ARBA" id="ARBA00023136"/>
    </source>
</evidence>
<reference evidence="11" key="1">
    <citation type="submission" date="2021-02" db="EMBL/GenBank/DDBJ databases">
        <authorList>
            <person name="Nowell W R."/>
        </authorList>
    </citation>
    <scope>NUCLEOTIDE SEQUENCE</scope>
</reference>
<evidence type="ECO:0000256" key="2">
    <source>
        <dbReference type="ARBA" id="ARBA00009671"/>
    </source>
</evidence>
<dbReference type="PANTHER" id="PTHR12308">
    <property type="entry name" value="ANOCTAMIN"/>
    <property type="match status" value="1"/>
</dbReference>
<dbReference type="Pfam" id="PF16178">
    <property type="entry name" value="Anoct_dimer"/>
    <property type="match status" value="1"/>
</dbReference>
<evidence type="ECO:0000256" key="4">
    <source>
        <dbReference type="ARBA" id="ARBA00022692"/>
    </source>
</evidence>
<keyword evidence="5 8" id="KW-1133">Transmembrane helix</keyword>
<evidence type="ECO:0000256" key="5">
    <source>
        <dbReference type="ARBA" id="ARBA00022989"/>
    </source>
</evidence>
<evidence type="ECO:0000256" key="3">
    <source>
        <dbReference type="ARBA" id="ARBA00022475"/>
    </source>
</evidence>
<dbReference type="InterPro" id="IPR032394">
    <property type="entry name" value="Anoct_dimer"/>
</dbReference>
<dbReference type="PANTHER" id="PTHR12308:SF84">
    <property type="entry name" value="ANOCTAMIN"/>
    <property type="match status" value="1"/>
</dbReference>
<evidence type="ECO:0000313" key="11">
    <source>
        <dbReference type="EMBL" id="CAF5190110.1"/>
    </source>
</evidence>
<evidence type="ECO:0000313" key="12">
    <source>
        <dbReference type="Proteomes" id="UP000676336"/>
    </source>
</evidence>
<evidence type="ECO:0000256" key="1">
    <source>
        <dbReference type="ARBA" id="ARBA00004651"/>
    </source>
</evidence>
<dbReference type="EMBL" id="CAJOBI010324722">
    <property type="protein sequence ID" value="CAF5190110.1"/>
    <property type="molecule type" value="Genomic_DNA"/>
</dbReference>
<evidence type="ECO:0000259" key="9">
    <source>
        <dbReference type="Pfam" id="PF04547"/>
    </source>
</evidence>
<dbReference type="AlphaFoldDB" id="A0A8S3I119"/>